<name>A0A103YI48_CYNCS</name>
<reference evidence="3 4" key="1">
    <citation type="journal article" date="2016" name="Sci. Rep.">
        <title>The genome sequence of the outbreeding globe artichoke constructed de novo incorporating a phase-aware low-pass sequencing strategy of F1 progeny.</title>
        <authorList>
            <person name="Scaglione D."/>
            <person name="Reyes-Chin-Wo S."/>
            <person name="Acquadro A."/>
            <person name="Froenicke L."/>
            <person name="Portis E."/>
            <person name="Beitel C."/>
            <person name="Tirone M."/>
            <person name="Mauro R."/>
            <person name="Lo Monaco A."/>
            <person name="Mauromicale G."/>
            <person name="Faccioli P."/>
            <person name="Cattivelli L."/>
            <person name="Rieseberg L."/>
            <person name="Michelmore R."/>
            <person name="Lanteri S."/>
        </authorList>
    </citation>
    <scope>NUCLEOTIDE SEQUENCE [LARGE SCALE GENOMIC DNA]</scope>
    <source>
        <strain evidence="3">2C</strain>
    </source>
</reference>
<dbReference type="InterPro" id="IPR004000">
    <property type="entry name" value="Actin"/>
</dbReference>
<dbReference type="SMART" id="SM00256">
    <property type="entry name" value="FBOX"/>
    <property type="match status" value="1"/>
</dbReference>
<dbReference type="PROSITE" id="PS50181">
    <property type="entry name" value="FBOX"/>
    <property type="match status" value="1"/>
</dbReference>
<comment type="caution">
    <text evidence="3">The sequence shown here is derived from an EMBL/GenBank/DDBJ whole genome shotgun (WGS) entry which is preliminary data.</text>
</comment>
<dbReference type="Gene3D" id="3.30.420.40">
    <property type="match status" value="2"/>
</dbReference>
<protein>
    <submittedName>
        <fullName evidence="3">Actin-related protein</fullName>
    </submittedName>
</protein>
<dbReference type="InterPro" id="IPR001810">
    <property type="entry name" value="F-box_dom"/>
</dbReference>
<proteinExistence type="inferred from homology"/>
<accession>A0A103YI48</accession>
<dbReference type="Pfam" id="PF00022">
    <property type="entry name" value="Actin"/>
    <property type="match status" value="2"/>
</dbReference>
<sequence>MSQLLKRVREWVFNGWITSGSTSDQTIVCSSSTGEVHRLPLDIFMQILKLLGPKDAARLAAVCKSWKLMVYDNTLWLYFLKNQEDGVSIFFAETKLRYFPLRQYHRRMLSFMHIYGERAQATGAIIIDVGAGYCKIGSSKYDSPSLRLRTWEFGNPRSPLTARVHHFCETVYRRMHVKPSMQPVILTTPIGFYPGPGTEAASSQQLRDAVFSALIRIRVPSETLALFASRRTSGILVNIGYHKTQVFPILHGYTRHEVVSVRVGGSDLTRYLWRQLLQRNVYVPSLKSVSSLKENLCYVALDYEAELQKDTEASYQVGSEGWYTLKQERFQTGEVLFLPHIAGRRFMGLHQAVGHCIECQAKRSTGDHNWYKTIVLAGGTARLPGLAERLDKELHDLLPPNISHGIRVIQSPYGADAAWHGAKMFGNVRSCLLFLFGLTGSLWNQLELLSNLMVLVMIFWRVVSIDSTSKIPRKFMASKFLFWILESTS</sequence>
<dbReference type="Proteomes" id="UP000243975">
    <property type="component" value="Unassembled WGS sequence"/>
</dbReference>
<dbReference type="PANTHER" id="PTHR11937">
    <property type="entry name" value="ACTIN"/>
    <property type="match status" value="1"/>
</dbReference>
<dbReference type="STRING" id="59895.A0A103YI48"/>
<dbReference type="SUPFAM" id="SSF53067">
    <property type="entry name" value="Actin-like ATPase domain"/>
    <property type="match status" value="2"/>
</dbReference>
<organism evidence="3 4">
    <name type="scientific">Cynara cardunculus var. scolymus</name>
    <name type="common">Globe artichoke</name>
    <name type="synonym">Cynara scolymus</name>
    <dbReference type="NCBI Taxonomy" id="59895"/>
    <lineage>
        <taxon>Eukaryota</taxon>
        <taxon>Viridiplantae</taxon>
        <taxon>Streptophyta</taxon>
        <taxon>Embryophyta</taxon>
        <taxon>Tracheophyta</taxon>
        <taxon>Spermatophyta</taxon>
        <taxon>Magnoliopsida</taxon>
        <taxon>eudicotyledons</taxon>
        <taxon>Gunneridae</taxon>
        <taxon>Pentapetalae</taxon>
        <taxon>asterids</taxon>
        <taxon>campanulids</taxon>
        <taxon>Asterales</taxon>
        <taxon>Asteraceae</taxon>
        <taxon>Carduoideae</taxon>
        <taxon>Cardueae</taxon>
        <taxon>Carduinae</taxon>
        <taxon>Cynara</taxon>
    </lineage>
</organism>
<dbReference type="Gramene" id="KVI09519">
    <property type="protein sequence ID" value="KVI09519"/>
    <property type="gene ID" value="Ccrd_012086"/>
</dbReference>
<dbReference type="SMART" id="SM00268">
    <property type="entry name" value="ACTIN"/>
    <property type="match status" value="1"/>
</dbReference>
<dbReference type="Gene3D" id="3.90.640.10">
    <property type="entry name" value="Actin, Chain A, domain 4"/>
    <property type="match status" value="1"/>
</dbReference>
<feature type="domain" description="F-box" evidence="2">
    <location>
        <begin position="33"/>
        <end position="79"/>
    </location>
</feature>
<keyword evidence="4" id="KW-1185">Reference proteome</keyword>
<dbReference type="SUPFAM" id="SSF81383">
    <property type="entry name" value="F-box domain"/>
    <property type="match status" value="1"/>
</dbReference>
<dbReference type="AlphaFoldDB" id="A0A103YI48"/>
<dbReference type="EMBL" id="LEKV01001057">
    <property type="protein sequence ID" value="KVI09519.1"/>
    <property type="molecule type" value="Genomic_DNA"/>
</dbReference>
<dbReference type="InterPro" id="IPR043129">
    <property type="entry name" value="ATPase_NBD"/>
</dbReference>
<evidence type="ECO:0000256" key="1">
    <source>
        <dbReference type="RuleBase" id="RU000487"/>
    </source>
</evidence>
<evidence type="ECO:0000259" key="2">
    <source>
        <dbReference type="PROSITE" id="PS50181"/>
    </source>
</evidence>
<evidence type="ECO:0000313" key="4">
    <source>
        <dbReference type="Proteomes" id="UP000243975"/>
    </source>
</evidence>
<dbReference type="Gene3D" id="1.20.1280.50">
    <property type="match status" value="1"/>
</dbReference>
<comment type="similarity">
    <text evidence="1">Belongs to the actin family.</text>
</comment>
<dbReference type="InterPro" id="IPR036047">
    <property type="entry name" value="F-box-like_dom_sf"/>
</dbReference>
<gene>
    <name evidence="3" type="ORF">Ccrd_012086</name>
</gene>
<dbReference type="Pfam" id="PF12937">
    <property type="entry name" value="F-box-like"/>
    <property type="match status" value="1"/>
</dbReference>
<evidence type="ECO:0000313" key="3">
    <source>
        <dbReference type="EMBL" id="KVI09519.1"/>
    </source>
</evidence>